<dbReference type="AlphaFoldDB" id="D1AJC8"/>
<gene>
    <name evidence="2" type="ordered locus">Sterm_1961</name>
</gene>
<accession>D1AJC8</accession>
<proteinExistence type="predicted"/>
<protein>
    <submittedName>
        <fullName evidence="2">Uncharacterized protein</fullName>
    </submittedName>
</protein>
<feature type="region of interest" description="Disordered" evidence="1">
    <location>
        <begin position="1"/>
        <end position="43"/>
    </location>
</feature>
<evidence type="ECO:0000313" key="2">
    <source>
        <dbReference type="EMBL" id="ACZ08816.1"/>
    </source>
</evidence>
<dbReference type="eggNOG" id="ENOG5033EXC">
    <property type="taxonomic scope" value="Bacteria"/>
</dbReference>
<dbReference type="HOGENOM" id="CLU_1041673_0_0_0"/>
<dbReference type="RefSeq" id="WP_012861410.1">
    <property type="nucleotide sequence ID" value="NC_013517.1"/>
</dbReference>
<evidence type="ECO:0000256" key="1">
    <source>
        <dbReference type="SAM" id="MobiDB-lite"/>
    </source>
</evidence>
<sequence>MATNKKKSNLAVSISADTEKNSGNKKKTQIKADSGKKRRTKTAKRKKRGYIEYDKEILLDLIKEKIETGELKYISKIGTLKGMPSYRYIKKLWTIEELNDIFGIKLKVYSYTNGKIIKEYYRIKEKYDVITSDIMKKETGICIDSIRSRFGSWNKFLIFLGEQPVRKLKRVNHTNEELIKLYKEISLKTGKEIYGATFSDLKENGFPYSRSVLSSRFTDMNNLRKLAGFEIKTERITKYSKQKLTNMLFVNYKKYGRRLTQTEIKEDKNLPNPSIIFNYFQTTEITKVWNEVLEKTKL</sequence>
<dbReference type="STRING" id="526218.Sterm_1961"/>
<dbReference type="EMBL" id="CP001739">
    <property type="protein sequence ID" value="ACZ08816.1"/>
    <property type="molecule type" value="Genomic_DNA"/>
</dbReference>
<evidence type="ECO:0000313" key="3">
    <source>
        <dbReference type="Proteomes" id="UP000000845"/>
    </source>
</evidence>
<reference evidence="3" key="1">
    <citation type="submission" date="2009-09" db="EMBL/GenBank/DDBJ databases">
        <title>The complete chromosome of Sebaldella termitidis ATCC 33386.</title>
        <authorList>
            <consortium name="US DOE Joint Genome Institute (JGI-PGF)"/>
            <person name="Lucas S."/>
            <person name="Copeland A."/>
            <person name="Lapidus A."/>
            <person name="Glavina del Rio T."/>
            <person name="Dalin E."/>
            <person name="Tice H."/>
            <person name="Bruce D."/>
            <person name="Goodwin L."/>
            <person name="Pitluck S."/>
            <person name="Kyrpides N."/>
            <person name="Mavromatis K."/>
            <person name="Ivanova N."/>
            <person name="Mikhailova N."/>
            <person name="Sims D."/>
            <person name="Meincke L."/>
            <person name="Brettin T."/>
            <person name="Detter J.C."/>
            <person name="Han C."/>
            <person name="Larimer F."/>
            <person name="Land M."/>
            <person name="Hauser L."/>
            <person name="Markowitz V."/>
            <person name="Cheng J.F."/>
            <person name="Hugenholtz P."/>
            <person name="Woyke T."/>
            <person name="Wu D."/>
            <person name="Eisen J.A."/>
        </authorList>
    </citation>
    <scope>NUCLEOTIDE SEQUENCE [LARGE SCALE GENOMIC DNA]</scope>
    <source>
        <strain evidence="3">ATCC 33386 / NCTC 11300</strain>
    </source>
</reference>
<reference evidence="2 3" key="2">
    <citation type="journal article" date="2010" name="Stand. Genomic Sci.">
        <title>Complete genome sequence of Sebaldella termitidis type strain (NCTC 11300).</title>
        <authorList>
            <person name="Harmon-Smith M."/>
            <person name="Celia L."/>
            <person name="Chertkov O."/>
            <person name="Lapidus A."/>
            <person name="Copeland A."/>
            <person name="Glavina Del Rio T."/>
            <person name="Nolan M."/>
            <person name="Lucas S."/>
            <person name="Tice H."/>
            <person name="Cheng J.F."/>
            <person name="Han C."/>
            <person name="Detter J.C."/>
            <person name="Bruce D."/>
            <person name="Goodwin L."/>
            <person name="Pitluck S."/>
            <person name="Pati A."/>
            <person name="Liolios K."/>
            <person name="Ivanova N."/>
            <person name="Mavromatis K."/>
            <person name="Mikhailova N."/>
            <person name="Chen A."/>
            <person name="Palaniappan K."/>
            <person name="Land M."/>
            <person name="Hauser L."/>
            <person name="Chang Y.J."/>
            <person name="Jeffries C.D."/>
            <person name="Brettin T."/>
            <person name="Goker M."/>
            <person name="Beck B."/>
            <person name="Bristow J."/>
            <person name="Eisen J.A."/>
            <person name="Markowitz V."/>
            <person name="Hugenholtz P."/>
            <person name="Kyrpides N.C."/>
            <person name="Klenk H.P."/>
            <person name="Chen F."/>
        </authorList>
    </citation>
    <scope>NUCLEOTIDE SEQUENCE [LARGE SCALE GENOMIC DNA]</scope>
    <source>
        <strain evidence="3">ATCC 33386 / NCTC 11300</strain>
    </source>
</reference>
<name>D1AJC8_SEBTE</name>
<dbReference type="Proteomes" id="UP000000845">
    <property type="component" value="Chromosome"/>
</dbReference>
<keyword evidence="3" id="KW-1185">Reference proteome</keyword>
<dbReference type="KEGG" id="str:Sterm_1961"/>
<organism evidence="2 3">
    <name type="scientific">Sebaldella termitidis (strain ATCC 33386 / NCTC 11300)</name>
    <dbReference type="NCBI Taxonomy" id="526218"/>
    <lineage>
        <taxon>Bacteria</taxon>
        <taxon>Fusobacteriati</taxon>
        <taxon>Fusobacteriota</taxon>
        <taxon>Fusobacteriia</taxon>
        <taxon>Fusobacteriales</taxon>
        <taxon>Leptotrichiaceae</taxon>
        <taxon>Sebaldella</taxon>
    </lineage>
</organism>